<dbReference type="AlphaFoldDB" id="A0A182JGM1"/>
<dbReference type="VEuPathDB" id="VectorBase:AATE017725"/>
<sequence length="176" mass="20572">MAEASFANVKPCDISTKEPNPITDQEVRSDTSEDSSTKDTYRYFHYGYRSSNCSDDDDDDDDEEDPYQELFMNAYRSVPASSDEDDDRGKCSNNNNYPPEAKPLSLMEDWELWDSMDESELKEKLKNHPKLLEEITRNRKRKLLDEDENAGENEDLNELMNRFVKYIRRDPTNVTS</sequence>
<dbReference type="EnsemblMetazoa" id="AATE017725-RA">
    <property type="protein sequence ID" value="AATE017725-PA.1"/>
    <property type="gene ID" value="AATE017725"/>
</dbReference>
<evidence type="ECO:0000256" key="1">
    <source>
        <dbReference type="SAM" id="MobiDB-lite"/>
    </source>
</evidence>
<feature type="compositionally biased region" description="Acidic residues" evidence="1">
    <location>
        <begin position="54"/>
        <end position="67"/>
    </location>
</feature>
<proteinExistence type="predicted"/>
<protein>
    <submittedName>
        <fullName evidence="2">Uncharacterized protein</fullName>
    </submittedName>
</protein>
<name>A0A182JGM1_ANOAO</name>
<evidence type="ECO:0000313" key="2">
    <source>
        <dbReference type="EnsemblMetazoa" id="AATE017725-PA.1"/>
    </source>
</evidence>
<reference evidence="2" key="1">
    <citation type="submission" date="2022-08" db="UniProtKB">
        <authorList>
            <consortium name="EnsemblMetazoa"/>
        </authorList>
    </citation>
    <scope>IDENTIFICATION</scope>
    <source>
        <strain evidence="2">EBRO</strain>
    </source>
</reference>
<accession>A0A182JGM1</accession>
<feature type="compositionally biased region" description="Basic and acidic residues" evidence="1">
    <location>
        <begin position="25"/>
        <end position="42"/>
    </location>
</feature>
<feature type="region of interest" description="Disordered" evidence="1">
    <location>
        <begin position="1"/>
        <end position="103"/>
    </location>
</feature>
<organism evidence="2">
    <name type="scientific">Anopheles atroparvus</name>
    <name type="common">European mosquito</name>
    <dbReference type="NCBI Taxonomy" id="41427"/>
    <lineage>
        <taxon>Eukaryota</taxon>
        <taxon>Metazoa</taxon>
        <taxon>Ecdysozoa</taxon>
        <taxon>Arthropoda</taxon>
        <taxon>Hexapoda</taxon>
        <taxon>Insecta</taxon>
        <taxon>Pterygota</taxon>
        <taxon>Neoptera</taxon>
        <taxon>Endopterygota</taxon>
        <taxon>Diptera</taxon>
        <taxon>Nematocera</taxon>
        <taxon>Culicoidea</taxon>
        <taxon>Culicidae</taxon>
        <taxon>Anophelinae</taxon>
        <taxon>Anopheles</taxon>
    </lineage>
</organism>